<dbReference type="AlphaFoldDB" id="A0A9D4YSN2"/>
<dbReference type="InterPro" id="IPR004827">
    <property type="entry name" value="bZIP"/>
</dbReference>
<evidence type="ECO:0000259" key="3">
    <source>
        <dbReference type="PROSITE" id="PS00036"/>
    </source>
</evidence>
<organism evidence="4 5">
    <name type="scientific">Chlorella vulgaris</name>
    <name type="common">Green alga</name>
    <dbReference type="NCBI Taxonomy" id="3077"/>
    <lineage>
        <taxon>Eukaryota</taxon>
        <taxon>Viridiplantae</taxon>
        <taxon>Chlorophyta</taxon>
        <taxon>core chlorophytes</taxon>
        <taxon>Trebouxiophyceae</taxon>
        <taxon>Chlorellales</taxon>
        <taxon>Chlorellaceae</taxon>
        <taxon>Chlorella clade</taxon>
        <taxon>Chlorella</taxon>
    </lineage>
</organism>
<gene>
    <name evidence="4" type="ORF">D9Q98_009564</name>
</gene>
<feature type="region of interest" description="Disordered" evidence="2">
    <location>
        <begin position="403"/>
        <end position="430"/>
    </location>
</feature>
<feature type="region of interest" description="Disordered" evidence="2">
    <location>
        <begin position="559"/>
        <end position="580"/>
    </location>
</feature>
<evidence type="ECO:0000313" key="4">
    <source>
        <dbReference type="EMBL" id="KAI3424208.1"/>
    </source>
</evidence>
<feature type="compositionally biased region" description="Low complexity" evidence="2">
    <location>
        <begin position="300"/>
        <end position="309"/>
    </location>
</feature>
<dbReference type="GO" id="GO:0003700">
    <property type="term" value="F:DNA-binding transcription factor activity"/>
    <property type="evidence" value="ECO:0007669"/>
    <property type="project" value="InterPro"/>
</dbReference>
<comment type="caution">
    <text evidence="4">The sequence shown here is derived from an EMBL/GenBank/DDBJ whole genome shotgun (WGS) entry which is preliminary data.</text>
</comment>
<feature type="domain" description="BZIP" evidence="3">
    <location>
        <begin position="421"/>
        <end position="434"/>
    </location>
</feature>
<evidence type="ECO:0000256" key="2">
    <source>
        <dbReference type="SAM" id="MobiDB-lite"/>
    </source>
</evidence>
<dbReference type="CDD" id="cd14686">
    <property type="entry name" value="bZIP"/>
    <property type="match status" value="1"/>
</dbReference>
<dbReference type="PROSITE" id="PS00036">
    <property type="entry name" value="BZIP_BASIC"/>
    <property type="match status" value="1"/>
</dbReference>
<feature type="compositionally biased region" description="Low complexity" evidence="2">
    <location>
        <begin position="559"/>
        <end position="568"/>
    </location>
</feature>
<feature type="region of interest" description="Disordered" evidence="2">
    <location>
        <begin position="322"/>
        <end position="348"/>
    </location>
</feature>
<keyword evidence="5" id="KW-1185">Reference proteome</keyword>
<proteinExistence type="predicted"/>
<feature type="region of interest" description="Disordered" evidence="2">
    <location>
        <begin position="285"/>
        <end position="310"/>
    </location>
</feature>
<reference evidence="4" key="1">
    <citation type="journal article" date="2019" name="Plant J.">
        <title>Chlorella vulgaris genome assembly and annotation reveals the molecular basis for metabolic acclimation to high light conditions.</title>
        <authorList>
            <person name="Cecchin M."/>
            <person name="Marcolungo L."/>
            <person name="Rossato M."/>
            <person name="Girolomoni L."/>
            <person name="Cosentino E."/>
            <person name="Cuine S."/>
            <person name="Li-Beisson Y."/>
            <person name="Delledonne M."/>
            <person name="Ballottari M."/>
        </authorList>
    </citation>
    <scope>NUCLEOTIDE SEQUENCE</scope>
    <source>
        <strain evidence="4">211/11P</strain>
    </source>
</reference>
<protein>
    <recommendedName>
        <fullName evidence="3">BZIP domain-containing protein</fullName>
    </recommendedName>
</protein>
<feature type="compositionally biased region" description="Basic and acidic residues" evidence="2">
    <location>
        <begin position="412"/>
        <end position="430"/>
    </location>
</feature>
<keyword evidence="1" id="KW-0175">Coiled coil</keyword>
<accession>A0A9D4YSN2</accession>
<feature type="region of interest" description="Disordered" evidence="2">
    <location>
        <begin position="376"/>
        <end position="395"/>
    </location>
</feature>
<dbReference type="OrthoDB" id="515737at2759"/>
<feature type="region of interest" description="Disordered" evidence="2">
    <location>
        <begin position="939"/>
        <end position="959"/>
    </location>
</feature>
<evidence type="ECO:0000313" key="5">
    <source>
        <dbReference type="Proteomes" id="UP001055712"/>
    </source>
</evidence>
<dbReference type="SMART" id="SM00338">
    <property type="entry name" value="BRLZ"/>
    <property type="match status" value="1"/>
</dbReference>
<sequence>MAGGQNGADGLGSLFAAAGFAPLEPAIPQSQAAVASAPNHQLLQMAAAGGSAFSAAETQHLQLMLQAHSQLQQQQHLQQRLQQQQTAAFLQQASGGASAGAANSSDLLQIAQALAASGLLGPSQPSIGSDAASLGSLSSVALPGLGQLQGLAGVAGFGSGLNPFAPMGMHSSSLGPPPPTTAPFQLSQSLLPGMPPPLQQQQQPQPQAGPGGSSAAVSTWGLREPQLLQQLYQLTELGKPQAQQPHMHPLNSLPLSFAGTAGTAGSAAAAPPTVSAAMAAAPGAAASRQQLQQQPPPFPQQQQQAEAQASVQLDALAHSQQQLNSGEAAAGQPRPQRRKAAATGKRAASAAKSKAAAAAAAGTSGVDAGLTARASAPPSVQARAGGGSVDGSLSEEDGTVVEVTGDGAGKQQPEDRLAAARQKNREAQQRFRERQRAAAREAEVQYNQMLEQLTQLRLENKQLAQWSRTMMAVLAVRDSMLLAFNLGKTSGTASTSNGAAAAAAAAAAGPTAAVAAVAPAAQQQQQQQAESVHAPLERASVPGGAGAAAPAAAAAAVGGSSQQGVSGSTEIEDVEPGSHGMLREPFALREARELTAPEEYIAYYQQAQVEMRFALELCRDNNNGEEERRAVEASHQLMQDIWAHVLQISPQTIKVFLRDLSPPDGTESERWELIASQVELPESDADLQVLHRGYRRLLKQSARISQERQQLQAQLARVLELHDRAVAAPGPWSLRQLDLRSQAGLLLEVLEMVQGMNHLADEEFFAIKAFCAPMCAMLGQYNMAIINAGGAPFVPNFLDISRRVLLRAAEQGRLVGSNGARLTLGEVDQLTAEEDQDGEELQLARQVLGWQVVSGAGTHQGRPEEVPAAADAAAAAAQPPAVGAEAGADCAAARDDGNNAEAAGGVPGGDAAAASSKAPAAGVVTAAAPEAAAAAAAARPAAASGPGAPGSGEGSAASCGGAAAAAPLRAAAAAATT</sequence>
<dbReference type="EMBL" id="SIDB01000013">
    <property type="protein sequence ID" value="KAI3424208.1"/>
    <property type="molecule type" value="Genomic_DNA"/>
</dbReference>
<dbReference type="Proteomes" id="UP001055712">
    <property type="component" value="Unassembled WGS sequence"/>
</dbReference>
<feature type="compositionally biased region" description="Low complexity" evidence="2">
    <location>
        <begin position="199"/>
        <end position="216"/>
    </location>
</feature>
<reference evidence="4" key="2">
    <citation type="submission" date="2020-11" db="EMBL/GenBank/DDBJ databases">
        <authorList>
            <person name="Cecchin M."/>
            <person name="Marcolungo L."/>
            <person name="Rossato M."/>
            <person name="Girolomoni L."/>
            <person name="Cosentino E."/>
            <person name="Cuine S."/>
            <person name="Li-Beisson Y."/>
            <person name="Delledonne M."/>
            <person name="Ballottari M."/>
        </authorList>
    </citation>
    <scope>NUCLEOTIDE SEQUENCE</scope>
    <source>
        <strain evidence="4">211/11P</strain>
        <tissue evidence="4">Whole cell</tissue>
    </source>
</reference>
<name>A0A9D4YSN2_CHLVU</name>
<feature type="coiled-coil region" evidence="1">
    <location>
        <begin position="694"/>
        <end position="721"/>
    </location>
</feature>
<feature type="region of interest" description="Disordered" evidence="2">
    <location>
        <begin position="168"/>
        <end position="217"/>
    </location>
</feature>
<evidence type="ECO:0000256" key="1">
    <source>
        <dbReference type="SAM" id="Coils"/>
    </source>
</evidence>